<dbReference type="AlphaFoldDB" id="A0A1I5HQC4"/>
<dbReference type="InterPro" id="IPR044666">
    <property type="entry name" value="Cyclophilin_A-like"/>
</dbReference>
<dbReference type="RefSeq" id="WP_091654603.1">
    <property type="nucleotide sequence ID" value="NZ_FOVW01000007.1"/>
</dbReference>
<proteinExistence type="inferred from homology"/>
<dbReference type="PANTHER" id="PTHR45625">
    <property type="entry name" value="PEPTIDYL-PROLYL CIS-TRANS ISOMERASE-RELATED"/>
    <property type="match status" value="1"/>
</dbReference>
<keyword evidence="6" id="KW-1185">Reference proteome</keyword>
<protein>
    <recommendedName>
        <fullName evidence="3">Peptidyl-prolyl cis-trans isomerase</fullName>
        <shortName evidence="3">PPIase</shortName>
        <ecNumber evidence="3">5.2.1.8</ecNumber>
    </recommendedName>
</protein>
<dbReference type="STRING" id="226506.SAMN04488519_107185"/>
<organism evidence="5 6">
    <name type="scientific">Algoriphagus ornithinivorans</name>
    <dbReference type="NCBI Taxonomy" id="226506"/>
    <lineage>
        <taxon>Bacteria</taxon>
        <taxon>Pseudomonadati</taxon>
        <taxon>Bacteroidota</taxon>
        <taxon>Cytophagia</taxon>
        <taxon>Cytophagales</taxon>
        <taxon>Cyclobacteriaceae</taxon>
        <taxon>Algoriphagus</taxon>
    </lineage>
</organism>
<dbReference type="Proteomes" id="UP000199564">
    <property type="component" value="Unassembled WGS sequence"/>
</dbReference>
<evidence type="ECO:0000256" key="2">
    <source>
        <dbReference type="ARBA" id="ARBA00023235"/>
    </source>
</evidence>
<dbReference type="EMBL" id="FOVW01000007">
    <property type="protein sequence ID" value="SFO50180.1"/>
    <property type="molecule type" value="Genomic_DNA"/>
</dbReference>
<dbReference type="InterPro" id="IPR029000">
    <property type="entry name" value="Cyclophilin-like_dom_sf"/>
</dbReference>
<sequence length="195" mass="22019">MRNLLIMSFVALFIIQTNLLAQSLDTIPIGYIQTNLGEVYIELDYKTPRHQSSFIELAEAGYWDSLTFNRVIPNFVAQGGCPDTPEGFNDPDFLLEPEFHPDLTHQYGAVGAGRDNNPDKLSARCQFYIVQNTQGLHRLDGDYTVFGKVIKGMDVVDQIVHVERDSDDQPLIPITMKVSVLYLNLEDLAQLKNNN</sequence>
<evidence type="ECO:0000313" key="6">
    <source>
        <dbReference type="Proteomes" id="UP000199564"/>
    </source>
</evidence>
<dbReference type="CDD" id="cd00317">
    <property type="entry name" value="cyclophilin"/>
    <property type="match status" value="1"/>
</dbReference>
<dbReference type="GO" id="GO:0003755">
    <property type="term" value="F:peptidyl-prolyl cis-trans isomerase activity"/>
    <property type="evidence" value="ECO:0007669"/>
    <property type="project" value="UniProtKB-UniRule"/>
</dbReference>
<dbReference type="Gene3D" id="2.40.100.10">
    <property type="entry name" value="Cyclophilin-like"/>
    <property type="match status" value="1"/>
</dbReference>
<evidence type="ECO:0000256" key="1">
    <source>
        <dbReference type="ARBA" id="ARBA00023110"/>
    </source>
</evidence>
<dbReference type="SUPFAM" id="SSF50891">
    <property type="entry name" value="Cyclophilin-like"/>
    <property type="match status" value="1"/>
</dbReference>
<dbReference type="PRINTS" id="PR00153">
    <property type="entry name" value="CSAPPISMRASE"/>
</dbReference>
<dbReference type="PANTHER" id="PTHR45625:SF4">
    <property type="entry name" value="PEPTIDYLPROLYL ISOMERASE DOMAIN AND WD REPEAT-CONTAINING PROTEIN 1"/>
    <property type="match status" value="1"/>
</dbReference>
<comment type="similarity">
    <text evidence="3">Belongs to the cyclophilin-type PPIase family.</text>
</comment>
<evidence type="ECO:0000256" key="3">
    <source>
        <dbReference type="RuleBase" id="RU363019"/>
    </source>
</evidence>
<dbReference type="Pfam" id="PF00160">
    <property type="entry name" value="Pro_isomerase"/>
    <property type="match status" value="1"/>
</dbReference>
<gene>
    <name evidence="5" type="ORF">SAMN04488519_107185</name>
</gene>
<keyword evidence="1 3" id="KW-0697">Rotamase</keyword>
<dbReference type="EC" id="5.2.1.8" evidence="3"/>
<keyword evidence="2 3" id="KW-0413">Isomerase</keyword>
<feature type="domain" description="PPIase cyclophilin-type" evidence="4">
    <location>
        <begin position="26"/>
        <end position="176"/>
    </location>
</feature>
<accession>A0A1I5HQC4</accession>
<dbReference type="PROSITE" id="PS50072">
    <property type="entry name" value="CSA_PPIASE_2"/>
    <property type="match status" value="1"/>
</dbReference>
<dbReference type="InterPro" id="IPR002130">
    <property type="entry name" value="Cyclophilin-type_PPIase_dom"/>
</dbReference>
<evidence type="ECO:0000259" key="4">
    <source>
        <dbReference type="PROSITE" id="PS50072"/>
    </source>
</evidence>
<evidence type="ECO:0000313" key="5">
    <source>
        <dbReference type="EMBL" id="SFO50180.1"/>
    </source>
</evidence>
<comment type="catalytic activity">
    <reaction evidence="3">
        <text>[protein]-peptidylproline (omega=180) = [protein]-peptidylproline (omega=0)</text>
        <dbReference type="Rhea" id="RHEA:16237"/>
        <dbReference type="Rhea" id="RHEA-COMP:10747"/>
        <dbReference type="Rhea" id="RHEA-COMP:10748"/>
        <dbReference type="ChEBI" id="CHEBI:83833"/>
        <dbReference type="ChEBI" id="CHEBI:83834"/>
        <dbReference type="EC" id="5.2.1.8"/>
    </reaction>
</comment>
<reference evidence="6" key="1">
    <citation type="submission" date="2016-10" db="EMBL/GenBank/DDBJ databases">
        <authorList>
            <person name="Varghese N."/>
            <person name="Submissions S."/>
        </authorList>
    </citation>
    <scope>NUCLEOTIDE SEQUENCE [LARGE SCALE GENOMIC DNA]</scope>
    <source>
        <strain evidence="6">DSM 15282</strain>
    </source>
</reference>
<comment type="function">
    <text evidence="3">PPIases accelerate the folding of proteins. It catalyzes the cis-trans isomerization of proline imidic peptide bonds in oligopeptides.</text>
</comment>
<name>A0A1I5HQC4_9BACT</name>